<dbReference type="PROSITE" id="PS00018">
    <property type="entry name" value="EF_HAND_1"/>
    <property type="match status" value="1"/>
</dbReference>
<evidence type="ECO:0000259" key="5">
    <source>
        <dbReference type="PROSITE" id="PS51115"/>
    </source>
</evidence>
<sequence>MLANQCDRLVRLVSMSQTLVVGLAVATTASGVESRFDADAEGWIITDDGQAAGEPARYSDGGHIFHQEGLFATDDWYFRAPAKFRGNFSSAYGAQLEYDLRQSGTGEDFELDEIYLRGGGLTLTMQTAPPGQSWTSYSIPLVESAGWKLNSRSPTQDELLAVLANLTDLQIRGEFQFGSDTGYLDNVVLPEFTSPRVVGDYDRNGVVDAEDYQLWKSTFGSTDILLADGDASGSVDLADYPVWRNNLGAALPANAAVNAVPEPSPLWFGLAAVCCGLLLRWLL</sequence>
<dbReference type="Proteomes" id="UP001155241">
    <property type="component" value="Unassembled WGS sequence"/>
</dbReference>
<dbReference type="SUPFAM" id="SSF63446">
    <property type="entry name" value="Type I dockerin domain"/>
    <property type="match status" value="1"/>
</dbReference>
<accession>A0A9X2JKC7</accession>
<keyword evidence="2" id="KW-0677">Repeat</keyword>
<dbReference type="RefSeq" id="WP_252856186.1">
    <property type="nucleotide sequence ID" value="NZ_JAMXLR010000095.1"/>
</dbReference>
<protein>
    <recommendedName>
        <fullName evidence="5">Laminin IV type A domain-containing protein</fullName>
    </recommendedName>
</protein>
<evidence type="ECO:0000256" key="2">
    <source>
        <dbReference type="ARBA" id="ARBA00022737"/>
    </source>
</evidence>
<evidence type="ECO:0000313" key="7">
    <source>
        <dbReference type="Proteomes" id="UP001155241"/>
    </source>
</evidence>
<name>A0A9X2JKC7_9BACT</name>
<evidence type="ECO:0000256" key="3">
    <source>
        <dbReference type="ARBA" id="ARBA00023157"/>
    </source>
</evidence>
<keyword evidence="3" id="KW-1015">Disulfide bond</keyword>
<dbReference type="InterPro" id="IPR000034">
    <property type="entry name" value="Laminin_IV"/>
</dbReference>
<dbReference type="EMBL" id="JAMXLR010000095">
    <property type="protein sequence ID" value="MCO6048073.1"/>
    <property type="molecule type" value="Genomic_DNA"/>
</dbReference>
<dbReference type="InterPro" id="IPR036439">
    <property type="entry name" value="Dockerin_dom_sf"/>
</dbReference>
<organism evidence="6 7">
    <name type="scientific">Aeoliella straminimaris</name>
    <dbReference type="NCBI Taxonomy" id="2954799"/>
    <lineage>
        <taxon>Bacteria</taxon>
        <taxon>Pseudomonadati</taxon>
        <taxon>Planctomycetota</taxon>
        <taxon>Planctomycetia</taxon>
        <taxon>Pirellulales</taxon>
        <taxon>Lacipirellulaceae</taxon>
        <taxon>Aeoliella</taxon>
    </lineage>
</organism>
<keyword evidence="1" id="KW-0732">Signal</keyword>
<proteinExistence type="predicted"/>
<feature type="domain" description="Laminin IV type A" evidence="5">
    <location>
        <begin position="38"/>
        <end position="211"/>
    </location>
</feature>
<dbReference type="AlphaFoldDB" id="A0A9X2JKC7"/>
<dbReference type="PROSITE" id="PS51115">
    <property type="entry name" value="LAMININ_IVA"/>
    <property type="match status" value="1"/>
</dbReference>
<evidence type="ECO:0000256" key="1">
    <source>
        <dbReference type="ARBA" id="ARBA00022729"/>
    </source>
</evidence>
<dbReference type="GO" id="GO:0000272">
    <property type="term" value="P:polysaccharide catabolic process"/>
    <property type="evidence" value="ECO:0007669"/>
    <property type="project" value="InterPro"/>
</dbReference>
<evidence type="ECO:0000256" key="4">
    <source>
        <dbReference type="ARBA" id="ARBA00023180"/>
    </source>
</evidence>
<reference evidence="6" key="1">
    <citation type="submission" date="2022-06" db="EMBL/GenBank/DDBJ databases">
        <title>Aeoliella straminimaris, a novel planctomycete from sediments.</title>
        <authorList>
            <person name="Vitorino I.R."/>
            <person name="Lage O.M."/>
        </authorList>
    </citation>
    <scope>NUCLEOTIDE SEQUENCE</scope>
    <source>
        <strain evidence="6">ICT_H6.2</strain>
    </source>
</reference>
<gene>
    <name evidence="6" type="ORF">NG895_29580</name>
</gene>
<dbReference type="InterPro" id="IPR018247">
    <property type="entry name" value="EF_Hand_1_Ca_BS"/>
</dbReference>
<keyword evidence="7" id="KW-1185">Reference proteome</keyword>
<dbReference type="Pfam" id="PF00052">
    <property type="entry name" value="Laminin_B"/>
    <property type="match status" value="1"/>
</dbReference>
<dbReference type="SMART" id="SM00281">
    <property type="entry name" value="LamB"/>
    <property type="match status" value="1"/>
</dbReference>
<comment type="caution">
    <text evidence="6">The sequence shown here is derived from an EMBL/GenBank/DDBJ whole genome shotgun (WGS) entry which is preliminary data.</text>
</comment>
<evidence type="ECO:0000313" key="6">
    <source>
        <dbReference type="EMBL" id="MCO6048073.1"/>
    </source>
</evidence>
<keyword evidence="4" id="KW-0325">Glycoprotein</keyword>